<reference evidence="17 19" key="2">
    <citation type="submission" date="2018-08" db="EMBL/GenBank/DDBJ databases">
        <authorList>
            <person name="Laetsch R D."/>
            <person name="Stevens L."/>
            <person name="Kumar S."/>
            <person name="Blaxter L. M."/>
        </authorList>
    </citation>
    <scope>NUCLEOTIDE SEQUENCE [LARGE SCALE GENOMIC DNA]</scope>
</reference>
<comment type="domain">
    <text evidence="15">The selectivity filter, in which calcium ions are arranged in single file, is composed of two acidic rings separated by one helical turn along the central axis of the channel pore.</text>
</comment>
<keyword evidence="7 15" id="KW-0999">Mitochondrion inner membrane</keyword>
<evidence type="ECO:0000256" key="4">
    <source>
        <dbReference type="ARBA" id="ARBA00022568"/>
    </source>
</evidence>
<evidence type="ECO:0000256" key="12">
    <source>
        <dbReference type="ARBA" id="ARBA00023136"/>
    </source>
</evidence>
<evidence type="ECO:0000256" key="1">
    <source>
        <dbReference type="ARBA" id="ARBA00004448"/>
    </source>
</evidence>
<evidence type="ECO:0000313" key="17">
    <source>
        <dbReference type="EMBL" id="VDK83752.1"/>
    </source>
</evidence>
<dbReference type="OrthoDB" id="278338at2759"/>
<evidence type="ECO:0000256" key="9">
    <source>
        <dbReference type="ARBA" id="ARBA00022989"/>
    </source>
</evidence>
<feature type="transmembrane region" description="Helical" evidence="15">
    <location>
        <begin position="220"/>
        <end position="238"/>
    </location>
</feature>
<dbReference type="WBParaSite" id="nOo.2.0.1.t06814-RA">
    <property type="protein sequence ID" value="nOo.2.0.1.t06814-RA"/>
    <property type="gene ID" value="nOo.2.0.1.g06814"/>
</dbReference>
<dbReference type="GO" id="GO:0036444">
    <property type="term" value="P:calcium import into the mitochondrion"/>
    <property type="evidence" value="ECO:0007669"/>
    <property type="project" value="TreeGrafter"/>
</dbReference>
<dbReference type="GO" id="GO:0015292">
    <property type="term" value="F:uniporter activity"/>
    <property type="evidence" value="ECO:0007669"/>
    <property type="project" value="UniProtKB-UniRule"/>
</dbReference>
<keyword evidence="12 15" id="KW-0472">Membrane</keyword>
<dbReference type="STRING" id="42157.A0A182EFE5"/>
<evidence type="ECO:0000256" key="8">
    <source>
        <dbReference type="ARBA" id="ARBA00022837"/>
    </source>
</evidence>
<keyword evidence="19" id="KW-1185">Reference proteome</keyword>
<evidence type="ECO:0000256" key="2">
    <source>
        <dbReference type="ARBA" id="ARBA00005653"/>
    </source>
</evidence>
<dbReference type="GO" id="GO:1990246">
    <property type="term" value="C:uniplex complex"/>
    <property type="evidence" value="ECO:0007669"/>
    <property type="project" value="TreeGrafter"/>
</dbReference>
<keyword evidence="8 15" id="KW-0106">Calcium</keyword>
<evidence type="ECO:0000256" key="3">
    <source>
        <dbReference type="ARBA" id="ARBA00022448"/>
    </source>
</evidence>
<organism evidence="20">
    <name type="scientific">Onchocerca ochengi</name>
    <name type="common">Filarial nematode worm</name>
    <dbReference type="NCBI Taxonomy" id="42157"/>
    <lineage>
        <taxon>Eukaryota</taxon>
        <taxon>Metazoa</taxon>
        <taxon>Ecdysozoa</taxon>
        <taxon>Nematoda</taxon>
        <taxon>Chromadorea</taxon>
        <taxon>Rhabditida</taxon>
        <taxon>Spirurina</taxon>
        <taxon>Spiruromorpha</taxon>
        <taxon>Filarioidea</taxon>
        <taxon>Onchocercidae</taxon>
        <taxon>Onchocerca</taxon>
    </lineage>
</organism>
<keyword evidence="10 15" id="KW-0406">Ion transport</keyword>
<keyword evidence="5 15" id="KW-0107">Calcium channel</keyword>
<evidence type="ECO:0000313" key="18">
    <source>
        <dbReference type="EMBL" id="VDK83755.1"/>
    </source>
</evidence>
<dbReference type="EMBL" id="UYRW01002220">
    <property type="protein sequence ID" value="VDK83752.1"/>
    <property type="molecule type" value="Genomic_DNA"/>
</dbReference>
<dbReference type="PANTHER" id="PTHR13462:SF10">
    <property type="entry name" value="CALCIUM UNIPORTER PROTEIN, MITOCHONDRIAL"/>
    <property type="match status" value="1"/>
</dbReference>
<sequence>MLGEKSDNLCFANVLPSSVIDSSFVLIPPSSFTADFTKPFQLRKYSSDKKRKLYIWYKNGLSVIDVPLPSKKEMCQFTLKPITDTVIRFCKNIECEDKDIESVHVYSINGNKIAGSTSVQHLLLRGNFKLRINDHTYIVEVPSSTDFIAGIKMDSDIMQNFDDLRSVVASLYDIMNVEEFKAFRERVLIEEYENVKAELKPLIQAKSEIDVICKKRAQRILWLTLSAMGFQGGFLARLTWEYSWDVMEPITYFATYATLIASFAYYLYTNQYYNYNDHKRRAMTLYFHKKAAKNNFDISRFNELQSLANSLKHDLKRLQDPLYQHLPATKLASLLRKSEKMRDTDSIKETN</sequence>
<dbReference type="GO" id="GO:0005262">
    <property type="term" value="F:calcium channel activity"/>
    <property type="evidence" value="ECO:0007669"/>
    <property type="project" value="UniProtKB-UniRule"/>
</dbReference>
<dbReference type="PANTHER" id="PTHR13462">
    <property type="entry name" value="CALCIUM UNIPORTER PROTEIN, MITOCHONDRIAL"/>
    <property type="match status" value="1"/>
</dbReference>
<dbReference type="AlphaFoldDB" id="A0A182EFE5"/>
<keyword evidence="3 15" id="KW-0813">Transport</keyword>
<dbReference type="EMBL" id="UYRW01002221">
    <property type="protein sequence ID" value="VDK83755.1"/>
    <property type="molecule type" value="Genomic_DNA"/>
</dbReference>
<keyword evidence="9 15" id="KW-1133">Transmembrane helix</keyword>
<evidence type="ECO:0000256" key="10">
    <source>
        <dbReference type="ARBA" id="ARBA00023065"/>
    </source>
</evidence>
<comment type="similarity">
    <text evidence="2 15">Belongs to the MCU (TC 1.A.77) family.</text>
</comment>
<keyword evidence="13 15" id="KW-0407">Ion channel</keyword>
<evidence type="ECO:0000256" key="11">
    <source>
        <dbReference type="ARBA" id="ARBA00023128"/>
    </source>
</evidence>
<evidence type="ECO:0000256" key="5">
    <source>
        <dbReference type="ARBA" id="ARBA00022673"/>
    </source>
</evidence>
<comment type="catalytic activity">
    <reaction evidence="14">
        <text>Ca(2+)(in) = Ca(2+)(out)</text>
        <dbReference type="Rhea" id="RHEA:29671"/>
        <dbReference type="ChEBI" id="CHEBI:29108"/>
    </reaction>
</comment>
<evidence type="ECO:0000259" key="16">
    <source>
        <dbReference type="Pfam" id="PF04678"/>
    </source>
</evidence>
<evidence type="ECO:0000256" key="13">
    <source>
        <dbReference type="ARBA" id="ARBA00023303"/>
    </source>
</evidence>
<keyword evidence="6 15" id="KW-0812">Transmembrane</keyword>
<name>A0A182EFE5_ONCOC</name>
<proteinExistence type="inferred from homology"/>
<dbReference type="InterPro" id="IPR006769">
    <property type="entry name" value="MCU_C"/>
</dbReference>
<evidence type="ECO:0000313" key="21">
    <source>
        <dbReference type="WBParaSite" id="nOo.2.0.1.t06814-RA"/>
    </source>
</evidence>
<dbReference type="InterPro" id="IPR039055">
    <property type="entry name" value="MCU_fam"/>
</dbReference>
<comment type="subcellular location">
    <subcellularLocation>
        <location evidence="1 15">Mitochondrion inner membrane</location>
        <topology evidence="1 15">Multi-pass membrane protein</topology>
    </subcellularLocation>
</comment>
<evidence type="ECO:0000256" key="7">
    <source>
        <dbReference type="ARBA" id="ARBA00022792"/>
    </source>
</evidence>
<evidence type="ECO:0000256" key="14">
    <source>
        <dbReference type="ARBA" id="ARBA00036634"/>
    </source>
</evidence>
<evidence type="ECO:0000313" key="19">
    <source>
        <dbReference type="Proteomes" id="UP000271087"/>
    </source>
</evidence>
<protein>
    <recommendedName>
        <fullName evidence="15">Calcium uniporter protein</fullName>
    </recommendedName>
</protein>
<comment type="function">
    <text evidence="15">Mitochondrial inner membrane calcium uniporter that mediates calcium uptake into mitochondria. Mitochondrial calcium homeostasis plays key roles in cellular physiology and regulates cell bioenergetics, cytoplasmic calcium signals and activation of cell death pathways.</text>
</comment>
<reference evidence="20 21" key="1">
    <citation type="submission" date="2016-06" db="UniProtKB">
        <authorList>
            <consortium name="WormBaseParasite"/>
        </authorList>
    </citation>
    <scope>IDENTIFICATION</scope>
</reference>
<keyword evidence="4 15" id="KW-0109">Calcium transport</keyword>
<accession>A0A182EFE5</accession>
<dbReference type="Proteomes" id="UP000271087">
    <property type="component" value="Unassembled WGS sequence"/>
</dbReference>
<feature type="domain" description="Calcium uniporter protein C-terminal" evidence="16">
    <location>
        <begin position="96"/>
        <end position="304"/>
    </location>
</feature>
<feature type="transmembrane region" description="Helical" evidence="15">
    <location>
        <begin position="250"/>
        <end position="268"/>
    </location>
</feature>
<keyword evidence="11 15" id="KW-0496">Mitochondrion</keyword>
<evidence type="ECO:0000256" key="6">
    <source>
        <dbReference type="ARBA" id="ARBA00022692"/>
    </source>
</evidence>
<evidence type="ECO:0000256" key="15">
    <source>
        <dbReference type="RuleBase" id="RU367035"/>
    </source>
</evidence>
<gene>
    <name evidence="17" type="ORF">NOO_LOCUS6811</name>
    <name evidence="18" type="ORF">NOO_LOCUS6814</name>
</gene>
<evidence type="ECO:0000313" key="20">
    <source>
        <dbReference type="WBParaSite" id="nOo.2.0.1.t06811-RA"/>
    </source>
</evidence>
<dbReference type="Pfam" id="PF04678">
    <property type="entry name" value="MCU"/>
    <property type="match status" value="1"/>
</dbReference>
<dbReference type="WBParaSite" id="nOo.2.0.1.t06811-RA">
    <property type="protein sequence ID" value="nOo.2.0.1.t06811-RA"/>
    <property type="gene ID" value="nOo.2.0.1.g06811"/>
</dbReference>
<dbReference type="GO" id="GO:0051560">
    <property type="term" value="P:mitochondrial calcium ion homeostasis"/>
    <property type="evidence" value="ECO:0007669"/>
    <property type="project" value="UniProtKB-UniRule"/>
</dbReference>